<dbReference type="Pfam" id="PF00072">
    <property type="entry name" value="Response_reg"/>
    <property type="match status" value="1"/>
</dbReference>
<dbReference type="InterPro" id="IPR001867">
    <property type="entry name" value="OmpR/PhoB-type_DNA-bd"/>
</dbReference>
<evidence type="ECO:0000256" key="4">
    <source>
        <dbReference type="ARBA" id="ARBA00023125"/>
    </source>
</evidence>
<feature type="domain" description="Response regulatory" evidence="8">
    <location>
        <begin position="2"/>
        <end position="116"/>
    </location>
</feature>
<keyword evidence="4 7" id="KW-0238">DNA-binding</keyword>
<dbReference type="PANTHER" id="PTHR48111:SF4">
    <property type="entry name" value="DNA-BINDING DUAL TRANSCRIPTIONAL REGULATOR OMPR"/>
    <property type="match status" value="1"/>
</dbReference>
<sequence length="226" mass="26215">MHILIVEDEPRIAKLIADYLQLSDYMSTIINDGNQVLNWVNENHTDLILLDLMLPGTPGEKICMGLRAQHFLKPIIIITAKVDEENRILGLELGADDYLCKPLSPREVVARVKAALRRHEINSQEPQQNQLHLDENRLYAELDQNSVMLTSIEFELIRTLSKYPGRIYSREQLMNCLYTDHRIVHSRTIDAHVKKLRIKFKKLFGNLEVIQSVYGVGYRYHLPSDR</sequence>
<evidence type="ECO:0000256" key="6">
    <source>
        <dbReference type="PROSITE-ProRule" id="PRU00169"/>
    </source>
</evidence>
<evidence type="ECO:0000313" key="10">
    <source>
        <dbReference type="EMBL" id="PCJ26607.1"/>
    </source>
</evidence>
<dbReference type="GO" id="GO:0006355">
    <property type="term" value="P:regulation of DNA-templated transcription"/>
    <property type="evidence" value="ECO:0007669"/>
    <property type="project" value="InterPro"/>
</dbReference>
<protein>
    <submittedName>
        <fullName evidence="10">Two-component system response regulator BaeR</fullName>
    </submittedName>
</protein>
<evidence type="ECO:0000259" key="9">
    <source>
        <dbReference type="PROSITE" id="PS51755"/>
    </source>
</evidence>
<dbReference type="Proteomes" id="UP000218327">
    <property type="component" value="Unassembled WGS sequence"/>
</dbReference>
<dbReference type="InterPro" id="IPR036388">
    <property type="entry name" value="WH-like_DNA-bd_sf"/>
</dbReference>
<keyword evidence="3" id="KW-0805">Transcription regulation</keyword>
<accession>A0A2A5B4W6</accession>
<evidence type="ECO:0000256" key="7">
    <source>
        <dbReference type="PROSITE-ProRule" id="PRU01091"/>
    </source>
</evidence>
<dbReference type="InterPro" id="IPR039420">
    <property type="entry name" value="WalR-like"/>
</dbReference>
<dbReference type="SMART" id="SM00448">
    <property type="entry name" value="REC"/>
    <property type="match status" value="1"/>
</dbReference>
<dbReference type="PROSITE" id="PS50110">
    <property type="entry name" value="RESPONSE_REGULATORY"/>
    <property type="match status" value="1"/>
</dbReference>
<keyword evidence="2" id="KW-0902">Two-component regulatory system</keyword>
<dbReference type="GO" id="GO:0005829">
    <property type="term" value="C:cytosol"/>
    <property type="evidence" value="ECO:0007669"/>
    <property type="project" value="TreeGrafter"/>
</dbReference>
<dbReference type="Gene3D" id="6.10.250.690">
    <property type="match status" value="1"/>
</dbReference>
<name>A0A2A5B4W6_9GAMM</name>
<evidence type="ECO:0000313" key="11">
    <source>
        <dbReference type="Proteomes" id="UP000218327"/>
    </source>
</evidence>
<dbReference type="GO" id="GO:0000156">
    <property type="term" value="F:phosphorelay response regulator activity"/>
    <property type="evidence" value="ECO:0007669"/>
    <property type="project" value="TreeGrafter"/>
</dbReference>
<evidence type="ECO:0000256" key="3">
    <source>
        <dbReference type="ARBA" id="ARBA00023015"/>
    </source>
</evidence>
<dbReference type="CDD" id="cd00383">
    <property type="entry name" value="trans_reg_C"/>
    <property type="match status" value="1"/>
</dbReference>
<dbReference type="GO" id="GO:0000976">
    <property type="term" value="F:transcription cis-regulatory region binding"/>
    <property type="evidence" value="ECO:0007669"/>
    <property type="project" value="TreeGrafter"/>
</dbReference>
<feature type="modified residue" description="4-aspartylphosphate" evidence="6">
    <location>
        <position position="51"/>
    </location>
</feature>
<evidence type="ECO:0000256" key="1">
    <source>
        <dbReference type="ARBA" id="ARBA00022553"/>
    </source>
</evidence>
<dbReference type="SMART" id="SM00862">
    <property type="entry name" value="Trans_reg_C"/>
    <property type="match status" value="1"/>
</dbReference>
<feature type="DNA-binding region" description="OmpR/PhoB-type" evidence="7">
    <location>
        <begin position="123"/>
        <end position="222"/>
    </location>
</feature>
<dbReference type="Gene3D" id="3.40.50.2300">
    <property type="match status" value="1"/>
</dbReference>
<dbReference type="PROSITE" id="PS51755">
    <property type="entry name" value="OMPR_PHOB"/>
    <property type="match status" value="1"/>
</dbReference>
<keyword evidence="5" id="KW-0804">Transcription</keyword>
<reference evidence="11" key="1">
    <citation type="submission" date="2017-08" db="EMBL/GenBank/DDBJ databases">
        <title>A dynamic microbial community with high functional redundancy inhabits the cold, oxic subseafloor aquifer.</title>
        <authorList>
            <person name="Tully B.J."/>
            <person name="Wheat C.G."/>
            <person name="Glazer B.T."/>
            <person name="Huber J.A."/>
        </authorList>
    </citation>
    <scope>NUCLEOTIDE SEQUENCE [LARGE SCALE GENOMIC DNA]</scope>
</reference>
<dbReference type="Pfam" id="PF00486">
    <property type="entry name" value="Trans_reg_C"/>
    <property type="match status" value="1"/>
</dbReference>
<evidence type="ECO:0000256" key="2">
    <source>
        <dbReference type="ARBA" id="ARBA00023012"/>
    </source>
</evidence>
<keyword evidence="1 6" id="KW-0597">Phosphoprotein</keyword>
<dbReference type="InterPro" id="IPR011006">
    <property type="entry name" value="CheY-like_superfamily"/>
</dbReference>
<dbReference type="GO" id="GO:0032993">
    <property type="term" value="C:protein-DNA complex"/>
    <property type="evidence" value="ECO:0007669"/>
    <property type="project" value="TreeGrafter"/>
</dbReference>
<proteinExistence type="predicted"/>
<organism evidence="10 11">
    <name type="scientific">SAR86 cluster bacterium</name>
    <dbReference type="NCBI Taxonomy" id="2030880"/>
    <lineage>
        <taxon>Bacteria</taxon>
        <taxon>Pseudomonadati</taxon>
        <taxon>Pseudomonadota</taxon>
        <taxon>Gammaproteobacteria</taxon>
        <taxon>SAR86 cluster</taxon>
    </lineage>
</organism>
<comment type="caution">
    <text evidence="10">The sequence shown here is derived from an EMBL/GenBank/DDBJ whole genome shotgun (WGS) entry which is preliminary data.</text>
</comment>
<dbReference type="SUPFAM" id="SSF46894">
    <property type="entry name" value="C-terminal effector domain of the bipartite response regulators"/>
    <property type="match status" value="1"/>
</dbReference>
<gene>
    <name evidence="10" type="ORF">COA96_04615</name>
</gene>
<dbReference type="Gene3D" id="1.10.10.10">
    <property type="entry name" value="Winged helix-like DNA-binding domain superfamily/Winged helix DNA-binding domain"/>
    <property type="match status" value="1"/>
</dbReference>
<dbReference type="InterPro" id="IPR016032">
    <property type="entry name" value="Sig_transdc_resp-reg_C-effctor"/>
</dbReference>
<evidence type="ECO:0000256" key="5">
    <source>
        <dbReference type="ARBA" id="ARBA00023163"/>
    </source>
</evidence>
<dbReference type="InterPro" id="IPR001789">
    <property type="entry name" value="Sig_transdc_resp-reg_receiver"/>
</dbReference>
<feature type="domain" description="OmpR/PhoB-type" evidence="9">
    <location>
        <begin position="123"/>
        <end position="222"/>
    </location>
</feature>
<dbReference type="EMBL" id="NVVJ01000010">
    <property type="protein sequence ID" value="PCJ26607.1"/>
    <property type="molecule type" value="Genomic_DNA"/>
</dbReference>
<dbReference type="AlphaFoldDB" id="A0A2A5B4W6"/>
<dbReference type="SUPFAM" id="SSF52172">
    <property type="entry name" value="CheY-like"/>
    <property type="match status" value="1"/>
</dbReference>
<evidence type="ECO:0000259" key="8">
    <source>
        <dbReference type="PROSITE" id="PS50110"/>
    </source>
</evidence>
<dbReference type="PANTHER" id="PTHR48111">
    <property type="entry name" value="REGULATOR OF RPOS"/>
    <property type="match status" value="1"/>
</dbReference>